<gene>
    <name evidence="1" type="ORF">D7V94_04925</name>
</gene>
<dbReference type="RefSeq" id="WP_120467324.1">
    <property type="nucleotide sequence ID" value="NZ_RAYQ01000003.1"/>
</dbReference>
<dbReference type="AlphaFoldDB" id="A0A3A9AQI9"/>
<evidence type="ECO:0000313" key="2">
    <source>
        <dbReference type="Proteomes" id="UP000280696"/>
    </source>
</evidence>
<dbReference type="Proteomes" id="UP000280696">
    <property type="component" value="Unassembled WGS sequence"/>
</dbReference>
<evidence type="ECO:0000313" key="1">
    <source>
        <dbReference type="EMBL" id="RKI93304.1"/>
    </source>
</evidence>
<evidence type="ECO:0008006" key="3">
    <source>
        <dbReference type="Google" id="ProtNLM"/>
    </source>
</evidence>
<accession>A0A3A9AQI9</accession>
<keyword evidence="2" id="KW-1185">Reference proteome</keyword>
<name>A0A3A9AQI9_9FIRM</name>
<proteinExistence type="predicted"/>
<dbReference type="EMBL" id="RAYQ01000003">
    <property type="protein sequence ID" value="RKI93304.1"/>
    <property type="molecule type" value="Genomic_DNA"/>
</dbReference>
<organism evidence="1 2">
    <name type="scientific">Parablautia intestinalis</name>
    <dbReference type="NCBI Taxonomy" id="2320100"/>
    <lineage>
        <taxon>Bacteria</taxon>
        <taxon>Bacillati</taxon>
        <taxon>Bacillota</taxon>
        <taxon>Clostridia</taxon>
        <taxon>Lachnospirales</taxon>
        <taxon>Lachnospiraceae</taxon>
        <taxon>Parablautia</taxon>
    </lineage>
</organism>
<comment type="caution">
    <text evidence="1">The sequence shown here is derived from an EMBL/GenBank/DDBJ whole genome shotgun (WGS) entry which is preliminary data.</text>
</comment>
<dbReference type="OrthoDB" id="1976094at2"/>
<sequence>MKNKKIQWHPGFIAAMNLEFAKDREGLKFEKEYNLNTKPLEIDLLVIKKDSSVRISNEIGILFRGHNIMEYKSPEDSLDIDDFYKAGAYESLYKSYGKTTDAVRADDVTISLVREVKPEGLFRYFKEHNYPISNPYRGIYYIEGNVLFPTQIVVTKELEEESHIWLGALTERMKKQSMVRLLESVDRLTEKADKEFADSVLEVSIGANKQVIEELIGDGDMCQALMEIMEPQLLLREKKGREEGREEGRIEGTVDTLREFGYGDLEIKNIIMQRYGLSMEQAGEYL</sequence>
<protein>
    <recommendedName>
        <fullName evidence="3">3-isopropylmalate dehydrogenase</fullName>
    </recommendedName>
</protein>
<reference evidence="1 2" key="1">
    <citation type="submission" date="2018-09" db="EMBL/GenBank/DDBJ databases">
        <title>Murine metabolic-syndrome-specific gut microbial biobank.</title>
        <authorList>
            <person name="Liu C."/>
        </authorList>
    </citation>
    <scope>NUCLEOTIDE SEQUENCE [LARGE SCALE GENOMIC DNA]</scope>
    <source>
        <strain evidence="1 2">0.1xD8-82</strain>
    </source>
</reference>